<keyword evidence="1" id="KW-0175">Coiled coil</keyword>
<dbReference type="RefSeq" id="WP_203732450.1">
    <property type="nucleotide sequence ID" value="NZ_BAAATX010000012.1"/>
</dbReference>
<reference evidence="2 3" key="1">
    <citation type="submission" date="2021-01" db="EMBL/GenBank/DDBJ databases">
        <title>Whole genome shotgun sequence of Actinoplanes durhamensis NBRC 14914.</title>
        <authorList>
            <person name="Komaki H."/>
            <person name="Tamura T."/>
        </authorList>
    </citation>
    <scope>NUCLEOTIDE SEQUENCE [LARGE SCALE GENOMIC DNA]</scope>
    <source>
        <strain evidence="2 3">NBRC 14914</strain>
    </source>
</reference>
<name>A0ABQ3Z6B1_9ACTN</name>
<keyword evidence="3" id="KW-1185">Reference proteome</keyword>
<comment type="caution">
    <text evidence="2">The sequence shown here is derived from an EMBL/GenBank/DDBJ whole genome shotgun (WGS) entry which is preliminary data.</text>
</comment>
<accession>A0ABQ3Z6B1</accession>
<gene>
    <name evidence="2" type="ORF">Adu01nite_64490</name>
</gene>
<evidence type="ECO:0000313" key="3">
    <source>
        <dbReference type="Proteomes" id="UP000637628"/>
    </source>
</evidence>
<sequence length="311" mass="33924">MDDDLARLAADIRERELLGSRKSGITAAIAGLGQQLERLRRQHAIEQADVDRLEQMSLTRLLATLRGNREEAIDRERAEAEAARYRVAQAKDRLEVLGAQLAAVERRLVETSTAPATYAMLLAEKERQLLADGSGPGRRLAELAERRGRLTAELKELTEAETAARAAAQAVAEAAGHLQSADDWSTADTFLGGGAFSSIAKHNRLDDAATRAAEADRRLVVLQAELRDVDPALPSLAGPLELGGFTRFADIWLDNIFTDLSVRGQIKDGIGRLDQAANRVARIRAALATRINETRAELTLLDQERTALLQP</sequence>
<proteinExistence type="predicted"/>
<evidence type="ECO:0000313" key="2">
    <source>
        <dbReference type="EMBL" id="GIE05099.1"/>
    </source>
</evidence>
<evidence type="ECO:0000256" key="1">
    <source>
        <dbReference type="SAM" id="Coils"/>
    </source>
</evidence>
<protein>
    <submittedName>
        <fullName evidence="2">Uncharacterized protein</fullName>
    </submittedName>
</protein>
<dbReference type="EMBL" id="BOML01000052">
    <property type="protein sequence ID" value="GIE05099.1"/>
    <property type="molecule type" value="Genomic_DNA"/>
</dbReference>
<feature type="coiled-coil region" evidence="1">
    <location>
        <begin position="29"/>
        <end position="107"/>
    </location>
</feature>
<organism evidence="2 3">
    <name type="scientific">Paractinoplanes durhamensis</name>
    <dbReference type="NCBI Taxonomy" id="113563"/>
    <lineage>
        <taxon>Bacteria</taxon>
        <taxon>Bacillati</taxon>
        <taxon>Actinomycetota</taxon>
        <taxon>Actinomycetes</taxon>
        <taxon>Micromonosporales</taxon>
        <taxon>Micromonosporaceae</taxon>
        <taxon>Paractinoplanes</taxon>
    </lineage>
</organism>
<dbReference type="Proteomes" id="UP000637628">
    <property type="component" value="Unassembled WGS sequence"/>
</dbReference>